<protein>
    <recommendedName>
        <fullName evidence="4">Core-2/I-Branching enzyme</fullName>
    </recommendedName>
</protein>
<evidence type="ECO:0000313" key="3">
    <source>
        <dbReference type="Proteomes" id="UP001303046"/>
    </source>
</evidence>
<keyword evidence="1" id="KW-1133">Transmembrane helix</keyword>
<dbReference type="InterPro" id="IPR005049">
    <property type="entry name" value="STL-like"/>
</dbReference>
<gene>
    <name evidence="2" type="primary">Necator_chrIII.g12890</name>
    <name evidence="2" type="ORF">RB195_012123</name>
</gene>
<proteinExistence type="predicted"/>
<organism evidence="2 3">
    <name type="scientific">Necator americanus</name>
    <name type="common">Human hookworm</name>
    <dbReference type="NCBI Taxonomy" id="51031"/>
    <lineage>
        <taxon>Eukaryota</taxon>
        <taxon>Metazoa</taxon>
        <taxon>Ecdysozoa</taxon>
        <taxon>Nematoda</taxon>
        <taxon>Chromadorea</taxon>
        <taxon>Rhabditida</taxon>
        <taxon>Rhabditina</taxon>
        <taxon>Rhabditomorpha</taxon>
        <taxon>Strongyloidea</taxon>
        <taxon>Ancylostomatidae</taxon>
        <taxon>Bunostominae</taxon>
        <taxon>Necator</taxon>
    </lineage>
</organism>
<comment type="caution">
    <text evidence="2">The sequence shown here is derived from an EMBL/GenBank/DDBJ whole genome shotgun (WGS) entry which is preliminary data.</text>
</comment>
<dbReference type="PANTHER" id="PTHR31362">
    <property type="entry name" value="GLYCOSYLTRANSFERASE STELLO1-RELATED"/>
    <property type="match status" value="1"/>
</dbReference>
<keyword evidence="1" id="KW-0812">Transmembrane</keyword>
<name>A0ABR1D5M6_NECAM</name>
<keyword evidence="1" id="KW-0472">Membrane</keyword>
<reference evidence="2 3" key="1">
    <citation type="submission" date="2023-08" db="EMBL/GenBank/DDBJ databases">
        <title>A Necator americanus chromosomal reference genome.</title>
        <authorList>
            <person name="Ilik V."/>
            <person name="Petrzelkova K.J."/>
            <person name="Pardy F."/>
            <person name="Fuh T."/>
            <person name="Niatou-Singa F.S."/>
            <person name="Gouil Q."/>
            <person name="Baker L."/>
            <person name="Ritchie M.E."/>
            <person name="Jex A.R."/>
            <person name="Gazzola D."/>
            <person name="Li H."/>
            <person name="Toshio Fujiwara R."/>
            <person name="Zhan B."/>
            <person name="Aroian R.V."/>
            <person name="Pafco B."/>
            <person name="Schwarz E.M."/>
        </authorList>
    </citation>
    <scope>NUCLEOTIDE SEQUENCE [LARGE SCALE GENOMIC DNA]</scope>
    <source>
        <strain evidence="2 3">Aroian</strain>
        <tissue evidence="2">Whole animal</tissue>
    </source>
</reference>
<evidence type="ECO:0008006" key="4">
    <source>
        <dbReference type="Google" id="ProtNLM"/>
    </source>
</evidence>
<sequence length="853" mass="98553">MLESCDSVDNGKRLIMIVEVSSFPVTNREKKKRRTVSFICASAIVIHVQQRQKKSRQIFHMITRHTKALLFAILILIALTSFTSDYMKLVNRISTNTIMRNSYEEQKTVKTLDSGFVEFQQPTISTLKQRKYIQPAPVSDKWIVVTSINYPSKDVKRLASLKNWNLVVVADRKTPPNWNYKGVHFLSMEYQESLGFRLSTVSPENSYTRKNIGYLYAIKNGAKWIYDTDDDNKPYGRGLEQFDYKENISGLCYQRSTKSNSTGDKLFNPYRFFGNPGMWPRGFPLEHLRDHTNGENRLCFCDSMRAPAVQQGLVHKDPDVDAIYRLLHADKENGLNERFNEFASPIVLNSGTYSPWNSQNTLFHKNAFFTLFLPVSVAFRVTDIWRSYFAQKLLHLIGERVAFYPVNAIQFRNAHDYLADFKQEIDVYTKSGKLIEFIEKWKCYSNNIESCTVELAEELGRNNFWQRRDGLMMKLWIDDLRSIGYEFPKMVAENVDDNNCWGTTDNKQSTCFPAHLELETDIPLNHNEKAMERMKKKLEYAEELHDWCREVEPGGVFKSFSNDFLAKKHSHHRSLVANLGKVLIIVTDQRGAGIGILQRLYQPYFAVLIFCGNRDFVSSGSKYASMNTTKPLNFISVDGAVGLLATKCLVRVSQMKLQNVTGYYVMSEALTIQLWIWHDPKKVLFPAQNRKLNQVLWINREGAPTGETAYKLITEKYKNDEAVQKMWNEYQQGLSANNGPQQSASSHIQSNSGYATNRFIYIPSQKIDYFSQLMQIFDEAKLPASFAIAKFLDTVEVEELPSIANIFVGEKYYTKSLVVENPMQFRELSRMDVKNRFCTRIVATFKKILLDDW</sequence>
<dbReference type="Pfam" id="PF03385">
    <property type="entry name" value="STELLO"/>
    <property type="match status" value="1"/>
</dbReference>
<evidence type="ECO:0000256" key="1">
    <source>
        <dbReference type="SAM" id="Phobius"/>
    </source>
</evidence>
<dbReference type="EMBL" id="JAVFWL010000003">
    <property type="protein sequence ID" value="KAK6745814.1"/>
    <property type="molecule type" value="Genomic_DNA"/>
</dbReference>
<dbReference type="PANTHER" id="PTHR31362:SF0">
    <property type="entry name" value="EXOSTOSIN DOMAIN-CONTAINING PROTEIN-RELATED"/>
    <property type="match status" value="1"/>
</dbReference>
<evidence type="ECO:0000313" key="2">
    <source>
        <dbReference type="EMBL" id="KAK6745814.1"/>
    </source>
</evidence>
<feature type="transmembrane region" description="Helical" evidence="1">
    <location>
        <begin position="68"/>
        <end position="87"/>
    </location>
</feature>
<accession>A0ABR1D5M6</accession>
<keyword evidence="3" id="KW-1185">Reference proteome</keyword>
<dbReference type="Proteomes" id="UP001303046">
    <property type="component" value="Unassembled WGS sequence"/>
</dbReference>